<reference evidence="2" key="1">
    <citation type="submission" date="2018-05" db="EMBL/GenBank/DDBJ databases">
        <authorList>
            <person name="Lanie J.A."/>
            <person name="Ng W.-L."/>
            <person name="Kazmierczak K.M."/>
            <person name="Andrzejewski T.M."/>
            <person name="Davidsen T.M."/>
            <person name="Wayne K.J."/>
            <person name="Tettelin H."/>
            <person name="Glass J.I."/>
            <person name="Rusch D."/>
            <person name="Podicherti R."/>
            <person name="Tsui H.-C.T."/>
            <person name="Winkler M.E."/>
        </authorList>
    </citation>
    <scope>NUCLEOTIDE SEQUENCE</scope>
</reference>
<keyword evidence="1" id="KW-0472">Membrane</keyword>
<evidence type="ECO:0000256" key="1">
    <source>
        <dbReference type="SAM" id="Phobius"/>
    </source>
</evidence>
<sequence length="535" mass="59966">MVLTNHRDTHLVEQLRQWFNTERNVAIILVIGFLFSSFWIVSQPHDLKREGHLKDEEGYYPWAELYLEGYYSLPIDKANGNYSYQESITVDSEAQPFQVKYTIIDLDADGLKDDLSIDVSYENDEPVTHAVVYIPSPGGERIESVTNEEGQAQLYDLPFGTPPLIVELEREGEPRLIVRTNLEMTFNGQARYGVTTFTTVEFLSDRTLGGLLEVYWANGTPAIDIEVRFNGQLKGNTDAQGYLELGDLEQKRGNFKLNDENESPGNFDVILEGRNLGQSDINDRVQVKVVERTKLSVHAQDLFSSPVQGATVALSSGKELGTTPLNGTLTIVQDLELDVYQIKTNWNIEGYDPPMASGMAPVGDEYHYVNHWPPGPSLVLMPLITFGLEGLFGTLMAAMTCIATYGLGRRWWGWRTAALATVFTYLNGVILILQFGQWMGDLAAVAFALPGFWLVVEATHLSKKETDYRLQKVMTLTILGGFLIGIGVTMRYTTVLVSGSPYLYIGWYNLPDGNIKEFSSRLKTALSWPRVKEPL</sequence>
<organism evidence="2">
    <name type="scientific">marine metagenome</name>
    <dbReference type="NCBI Taxonomy" id="408172"/>
    <lineage>
        <taxon>unclassified sequences</taxon>
        <taxon>metagenomes</taxon>
        <taxon>ecological metagenomes</taxon>
    </lineage>
</organism>
<feature type="transmembrane region" description="Helical" evidence="1">
    <location>
        <begin position="442"/>
        <end position="461"/>
    </location>
</feature>
<dbReference type="AlphaFoldDB" id="A0A382F1A5"/>
<evidence type="ECO:0000313" key="2">
    <source>
        <dbReference type="EMBL" id="SVB56459.1"/>
    </source>
</evidence>
<feature type="non-terminal residue" evidence="2">
    <location>
        <position position="1"/>
    </location>
</feature>
<gene>
    <name evidence="2" type="ORF">METZ01_LOCUS209313</name>
</gene>
<protein>
    <submittedName>
        <fullName evidence="2">Uncharacterized protein</fullName>
    </submittedName>
</protein>
<feature type="non-terminal residue" evidence="2">
    <location>
        <position position="535"/>
    </location>
</feature>
<proteinExistence type="predicted"/>
<name>A0A382F1A5_9ZZZZ</name>
<feature type="transmembrane region" description="Helical" evidence="1">
    <location>
        <begin position="24"/>
        <end position="41"/>
    </location>
</feature>
<accession>A0A382F1A5</accession>
<feature type="transmembrane region" description="Helical" evidence="1">
    <location>
        <begin position="473"/>
        <end position="493"/>
    </location>
</feature>
<feature type="transmembrane region" description="Helical" evidence="1">
    <location>
        <begin position="417"/>
        <end position="436"/>
    </location>
</feature>
<keyword evidence="1" id="KW-0812">Transmembrane</keyword>
<keyword evidence="1" id="KW-1133">Transmembrane helix</keyword>
<dbReference type="EMBL" id="UINC01047323">
    <property type="protein sequence ID" value="SVB56459.1"/>
    <property type="molecule type" value="Genomic_DNA"/>
</dbReference>
<feature type="transmembrane region" description="Helical" evidence="1">
    <location>
        <begin position="379"/>
        <end position="405"/>
    </location>
</feature>